<protein>
    <submittedName>
        <fullName evidence="7">NADH-quinone oxidoreductase subunit F</fullName>
    </submittedName>
</protein>
<evidence type="ECO:0000256" key="5">
    <source>
        <dbReference type="ARBA" id="ARBA00023014"/>
    </source>
</evidence>
<comment type="caution">
    <text evidence="7">The sequence shown here is derived from an EMBL/GenBank/DDBJ whole genome shotgun (WGS) entry which is preliminary data.</text>
</comment>
<organism evidence="7 8">
    <name type="scientific">Anaerococcus hydrogenalis</name>
    <dbReference type="NCBI Taxonomy" id="33029"/>
    <lineage>
        <taxon>Bacteria</taxon>
        <taxon>Bacillati</taxon>
        <taxon>Bacillota</taxon>
        <taxon>Tissierellia</taxon>
        <taxon>Tissierellales</taxon>
        <taxon>Peptoniphilaceae</taxon>
        <taxon>Anaerococcus</taxon>
    </lineage>
</organism>
<dbReference type="Proteomes" id="UP000235658">
    <property type="component" value="Unassembled WGS sequence"/>
</dbReference>
<dbReference type="Pfam" id="PF10589">
    <property type="entry name" value="NADH_4Fe-4S"/>
    <property type="match status" value="1"/>
</dbReference>
<gene>
    <name evidence="7" type="ORF">CJ192_06590</name>
</gene>
<dbReference type="Gene3D" id="3.30.70.20">
    <property type="match status" value="1"/>
</dbReference>
<evidence type="ECO:0000256" key="2">
    <source>
        <dbReference type="ARBA" id="ARBA00022485"/>
    </source>
</evidence>
<keyword evidence="4" id="KW-0408">Iron</keyword>
<name>A0A2N6UHU5_9FIRM</name>
<dbReference type="GO" id="GO:0046872">
    <property type="term" value="F:metal ion binding"/>
    <property type="evidence" value="ECO:0007669"/>
    <property type="project" value="UniProtKB-KW"/>
</dbReference>
<dbReference type="GO" id="GO:0008137">
    <property type="term" value="F:NADH dehydrogenase (ubiquinone) activity"/>
    <property type="evidence" value="ECO:0007669"/>
    <property type="project" value="InterPro"/>
</dbReference>
<dbReference type="FunFam" id="3.40.50.11540:FF:000001">
    <property type="entry name" value="NADH dehydrogenase [ubiquinone] flavoprotein 1, mitochondrial"/>
    <property type="match status" value="1"/>
</dbReference>
<dbReference type="SUPFAM" id="SSF54862">
    <property type="entry name" value="4Fe-4S ferredoxins"/>
    <property type="match status" value="1"/>
</dbReference>
<dbReference type="SMART" id="SM00928">
    <property type="entry name" value="NADH_4Fe-4S"/>
    <property type="match status" value="1"/>
</dbReference>
<evidence type="ECO:0000256" key="1">
    <source>
        <dbReference type="ARBA" id="ARBA00007523"/>
    </source>
</evidence>
<dbReference type="Pfam" id="PF14697">
    <property type="entry name" value="Fer4_21"/>
    <property type="match status" value="1"/>
</dbReference>
<dbReference type="Gene3D" id="3.10.20.600">
    <property type="match status" value="1"/>
</dbReference>
<dbReference type="RefSeq" id="WP_102198225.1">
    <property type="nucleotide sequence ID" value="NZ_PNHP01000004.1"/>
</dbReference>
<dbReference type="InterPro" id="IPR019575">
    <property type="entry name" value="Nuop51_4Fe4S-bd"/>
</dbReference>
<feature type="domain" description="4Fe-4S ferredoxin-type" evidence="6">
    <location>
        <begin position="499"/>
        <end position="526"/>
    </location>
</feature>
<dbReference type="InterPro" id="IPR017896">
    <property type="entry name" value="4Fe4S_Fe-S-bd"/>
</dbReference>
<dbReference type="EMBL" id="PNHP01000004">
    <property type="protein sequence ID" value="PMC81178.1"/>
    <property type="molecule type" value="Genomic_DNA"/>
</dbReference>
<dbReference type="FunFam" id="1.20.1440.230:FF:000001">
    <property type="entry name" value="Mitochondrial NADH dehydrogenase flavoprotein 1"/>
    <property type="match status" value="1"/>
</dbReference>
<dbReference type="GO" id="GO:0010181">
    <property type="term" value="F:FMN binding"/>
    <property type="evidence" value="ECO:0007669"/>
    <property type="project" value="InterPro"/>
</dbReference>
<dbReference type="SUPFAM" id="SSF142984">
    <property type="entry name" value="Nqo1 middle domain-like"/>
    <property type="match status" value="1"/>
</dbReference>
<dbReference type="PROSITE" id="PS00198">
    <property type="entry name" value="4FE4S_FER_1"/>
    <property type="match status" value="2"/>
</dbReference>
<dbReference type="SUPFAM" id="SSF142019">
    <property type="entry name" value="Nqo1 FMN-binding domain-like"/>
    <property type="match status" value="1"/>
</dbReference>
<evidence type="ECO:0000313" key="7">
    <source>
        <dbReference type="EMBL" id="PMC81178.1"/>
    </source>
</evidence>
<dbReference type="PROSITE" id="PS51379">
    <property type="entry name" value="4FE4S_FER_2"/>
    <property type="match status" value="2"/>
</dbReference>
<keyword evidence="3" id="KW-0479">Metal-binding</keyword>
<dbReference type="Gene3D" id="3.40.50.11540">
    <property type="entry name" value="NADH-ubiquinone oxidoreductase 51kDa subunit"/>
    <property type="match status" value="1"/>
</dbReference>
<feature type="domain" description="4Fe-4S ferredoxin-type" evidence="6">
    <location>
        <begin position="469"/>
        <end position="498"/>
    </location>
</feature>
<keyword evidence="2" id="KW-0004">4Fe-4S</keyword>
<dbReference type="PANTHER" id="PTHR43578">
    <property type="entry name" value="NADH-QUINONE OXIDOREDUCTASE SUBUNIT F"/>
    <property type="match status" value="1"/>
</dbReference>
<dbReference type="PROSITE" id="PS00645">
    <property type="entry name" value="COMPLEX1_51K_2"/>
    <property type="match status" value="1"/>
</dbReference>
<dbReference type="Gene3D" id="6.10.250.1450">
    <property type="match status" value="1"/>
</dbReference>
<comment type="similarity">
    <text evidence="1">Belongs to the complex I 51 kDa subunit family.</text>
</comment>
<accession>A0A2N6UHU5</accession>
<evidence type="ECO:0000256" key="4">
    <source>
        <dbReference type="ARBA" id="ARBA00023004"/>
    </source>
</evidence>
<dbReference type="GO" id="GO:0051539">
    <property type="term" value="F:4 iron, 4 sulfur cluster binding"/>
    <property type="evidence" value="ECO:0007669"/>
    <property type="project" value="UniProtKB-KW"/>
</dbReference>
<evidence type="ECO:0000259" key="6">
    <source>
        <dbReference type="PROSITE" id="PS51379"/>
    </source>
</evidence>
<dbReference type="InterPro" id="IPR011538">
    <property type="entry name" value="Nuo51_FMN-bd"/>
</dbReference>
<sequence length="526" mass="58048">MNKDKLLAIKEKSLEELKNRLDYEKVYEDSEGNLKLKGKFYQNQTRLVLKNCGIIDPNNIDEYISQDGYFALNKAIFDLDRKEIIDIIKDSGLRGRGGAGFPTGRKWEAAFKQDTDTKYIICNADEGDPGAFMDRSVLEFDPHSVLEAMAICARAIGSKQGYIYVRAEYPKAVKSLQNAIKQARAYNLLGENIMGSDFSFDIDLRLGAGAFVCGEGTALMESIEGKRGMPRNKEFRTTVKGLWGKPTVINNVETFANVAQIINKGSSWFRSFGTEKSPGTKVFALVGKVKESGLVEVEMGTSIKKIVYDIGLGIQNDKKAKAVQTGGPSGGCIPTKLFDTACDFESLKEIGSIMGSGGMVVMDEDDCMVDVARFFLEFSVDESCGKCTPCRIGNKRLFEMLDDLTKGKANEETLEKLEELSKIVSETSLCGLGQSSPNPIISTMYYFKDEYQAHVGENKTCPAKRCRSLLSYLIGEKCIGCGKCKMLCPVGAISGEKRNRHEIDHDKCIKCGQCMENCPIEAIALV</sequence>
<proteinExistence type="inferred from homology"/>
<dbReference type="InterPro" id="IPR037225">
    <property type="entry name" value="Nuo51_FMN-bd_sf"/>
</dbReference>
<dbReference type="Pfam" id="PF01512">
    <property type="entry name" value="Complex1_51K"/>
    <property type="match status" value="1"/>
</dbReference>
<evidence type="ECO:0000256" key="3">
    <source>
        <dbReference type="ARBA" id="ARBA00022723"/>
    </source>
</evidence>
<dbReference type="AlphaFoldDB" id="A0A2N6UHU5"/>
<dbReference type="InterPro" id="IPR017900">
    <property type="entry name" value="4Fe4S_Fe_S_CS"/>
</dbReference>
<dbReference type="Gene3D" id="1.20.1440.230">
    <property type="entry name" value="NADH-ubiquinone oxidoreductase 51kDa subunit, iron-sulphur binding domain"/>
    <property type="match status" value="1"/>
</dbReference>
<evidence type="ECO:0000313" key="8">
    <source>
        <dbReference type="Proteomes" id="UP000235658"/>
    </source>
</evidence>
<dbReference type="GeneID" id="84578849"/>
<dbReference type="SUPFAM" id="SSF140490">
    <property type="entry name" value="Nqo1C-terminal domain-like"/>
    <property type="match status" value="1"/>
</dbReference>
<dbReference type="InterPro" id="IPR037207">
    <property type="entry name" value="Nuop51_4Fe4S-bd_sf"/>
</dbReference>
<dbReference type="PANTHER" id="PTHR43578:SF3">
    <property type="entry name" value="NADH-QUINONE OXIDOREDUCTASE SUBUNIT F"/>
    <property type="match status" value="1"/>
</dbReference>
<dbReference type="InterPro" id="IPR001949">
    <property type="entry name" value="NADH-UbQ_OxRdtase_51kDa_CS"/>
</dbReference>
<reference evidence="7 8" key="1">
    <citation type="submission" date="2017-09" db="EMBL/GenBank/DDBJ databases">
        <title>Bacterial strain isolated from the female urinary microbiota.</title>
        <authorList>
            <person name="Thomas-White K."/>
            <person name="Kumar N."/>
            <person name="Forster S."/>
            <person name="Putonti C."/>
            <person name="Lawley T."/>
            <person name="Wolfe A.J."/>
        </authorList>
    </citation>
    <scope>NUCLEOTIDE SEQUENCE [LARGE SCALE GENOMIC DNA]</scope>
    <source>
        <strain evidence="7 8">UMB0204</strain>
    </source>
</reference>
<keyword evidence="5" id="KW-0411">Iron-sulfur</keyword>